<name>A0A7U4LEB8_9SPHN</name>
<dbReference type="RefSeq" id="WP_044330369.1">
    <property type="nucleotide sequence ID" value="NZ_CP010836.1"/>
</dbReference>
<gene>
    <name evidence="3" type="ORF">TS85_03185</name>
</gene>
<feature type="transmembrane region" description="Helical" evidence="1">
    <location>
        <begin position="105"/>
        <end position="127"/>
    </location>
</feature>
<reference evidence="3 4" key="1">
    <citation type="journal article" date="2015" name="Int. J. Syst. Evol. Microbiol.">
        <title>Sphingomonas hengshuiensis sp. nov., isolated from lake wetland.</title>
        <authorList>
            <person name="Wei S."/>
            <person name="Wang T."/>
            <person name="Liu H."/>
            <person name="Zhang C."/>
            <person name="Guo J."/>
            <person name="Wang Q."/>
            <person name="Liang K."/>
            <person name="Zhang Z."/>
        </authorList>
    </citation>
    <scope>NUCLEOTIDE SEQUENCE [LARGE SCALE GENOMIC DNA]</scope>
    <source>
        <strain evidence="3 4">WHSC-8</strain>
    </source>
</reference>
<dbReference type="EMBL" id="CP010836">
    <property type="protein sequence ID" value="AJP71038.1"/>
    <property type="molecule type" value="Genomic_DNA"/>
</dbReference>
<keyword evidence="1" id="KW-1133">Transmembrane helix</keyword>
<feature type="transmembrane region" description="Helical" evidence="1">
    <location>
        <begin position="272"/>
        <end position="292"/>
    </location>
</feature>
<keyword evidence="1" id="KW-0812">Transmembrane</keyword>
<evidence type="ECO:0000313" key="3">
    <source>
        <dbReference type="EMBL" id="AJP71038.1"/>
    </source>
</evidence>
<dbReference type="PANTHER" id="PTHR39430:SF1">
    <property type="entry name" value="PROTEASE"/>
    <property type="match status" value="1"/>
</dbReference>
<protein>
    <recommendedName>
        <fullName evidence="2">CAAX prenyl protease 2/Lysostaphin resistance protein A-like domain-containing protein</fullName>
    </recommendedName>
</protein>
<reference evidence="3 4" key="2">
    <citation type="submission" date="2015-02" db="EMBL/GenBank/DDBJ databases">
        <title>The complete genome of Sphingomonas hengshuiensis sp. WHSC-8 isolated from soil of Hengshui Lake.</title>
        <authorList>
            <person name="Wei S."/>
            <person name="Guo J."/>
            <person name="Su C."/>
            <person name="Wu R."/>
            <person name="Zhang Z."/>
            <person name="Liang K."/>
            <person name="Li H."/>
            <person name="Wang T."/>
            <person name="Liu H."/>
            <person name="Zhang C."/>
            <person name="Li Z."/>
            <person name="Wang Q."/>
            <person name="Meng J."/>
        </authorList>
    </citation>
    <scope>NUCLEOTIDE SEQUENCE [LARGE SCALE GENOMIC DNA]</scope>
    <source>
        <strain evidence="3 4">WHSC-8</strain>
    </source>
</reference>
<dbReference type="GO" id="GO:0080120">
    <property type="term" value="P:CAAX-box protein maturation"/>
    <property type="evidence" value="ECO:0007669"/>
    <property type="project" value="UniProtKB-ARBA"/>
</dbReference>
<keyword evidence="1" id="KW-0472">Membrane</keyword>
<feature type="transmembrane region" description="Helical" evidence="1">
    <location>
        <begin position="64"/>
        <end position="84"/>
    </location>
</feature>
<proteinExistence type="predicted"/>
<dbReference type="InterPro" id="IPR003675">
    <property type="entry name" value="Rce1/LyrA-like_dom"/>
</dbReference>
<dbReference type="Pfam" id="PF02517">
    <property type="entry name" value="Rce1-like"/>
    <property type="match status" value="1"/>
</dbReference>
<evidence type="ECO:0000256" key="1">
    <source>
        <dbReference type="SAM" id="Phobius"/>
    </source>
</evidence>
<organism evidence="3 4">
    <name type="scientific">Sphingomonas hengshuiensis</name>
    <dbReference type="NCBI Taxonomy" id="1609977"/>
    <lineage>
        <taxon>Bacteria</taxon>
        <taxon>Pseudomonadati</taxon>
        <taxon>Pseudomonadota</taxon>
        <taxon>Alphaproteobacteria</taxon>
        <taxon>Sphingomonadales</taxon>
        <taxon>Sphingomonadaceae</taxon>
        <taxon>Sphingomonas</taxon>
    </lineage>
</organism>
<dbReference type="PANTHER" id="PTHR39430">
    <property type="entry name" value="MEMBRANE-ASSOCIATED PROTEASE-RELATED"/>
    <property type="match status" value="1"/>
</dbReference>
<dbReference type="AlphaFoldDB" id="A0A7U4LEB8"/>
<feature type="transmembrane region" description="Helical" evidence="1">
    <location>
        <begin position="139"/>
        <end position="157"/>
    </location>
</feature>
<dbReference type="Proteomes" id="UP000032300">
    <property type="component" value="Chromosome"/>
</dbReference>
<evidence type="ECO:0000313" key="4">
    <source>
        <dbReference type="Proteomes" id="UP000032300"/>
    </source>
</evidence>
<keyword evidence="4" id="KW-1185">Reference proteome</keyword>
<feature type="transmembrane region" description="Helical" evidence="1">
    <location>
        <begin position="194"/>
        <end position="214"/>
    </location>
</feature>
<feature type="domain" description="CAAX prenyl protease 2/Lysostaphin resistance protein A-like" evidence="2">
    <location>
        <begin position="136"/>
        <end position="230"/>
    </location>
</feature>
<dbReference type="GO" id="GO:0004175">
    <property type="term" value="F:endopeptidase activity"/>
    <property type="evidence" value="ECO:0007669"/>
    <property type="project" value="UniProtKB-ARBA"/>
</dbReference>
<accession>A0A7U4LEB8</accession>
<feature type="transmembrane region" description="Helical" evidence="1">
    <location>
        <begin position="169"/>
        <end position="188"/>
    </location>
</feature>
<sequence>MAVILGDARVLHPGKLRWLRALAWMVALTFLVGLTYIGVAQAAMRIAVAATGGVFTLPSAVPPELRLVVTIVAAVVGLGVYALAVRYGEKRRAEELALRAMPGELIGGLAVGGALMVAAIGALWLAGWVTVAAQPQTQVLRAIAASVESGVVEETIFRLVMFRLLWRAWGVWPALALSALVFGGLHLFNPNATPFAALCIALEAGILLASFYVLTGRAWASIGVHAGWNFTQGWVFGAAVSGGSGFAGGPLATGPVAGVSPILSGGGFGPEASVPALVICTAAGVGVLWLAWRRGAMATVA</sequence>
<feature type="transmembrane region" description="Helical" evidence="1">
    <location>
        <begin position="234"/>
        <end position="252"/>
    </location>
</feature>
<dbReference type="OrthoDB" id="193898at2"/>
<dbReference type="KEGG" id="sphi:TS85_03185"/>
<feature type="transmembrane region" description="Helical" evidence="1">
    <location>
        <begin position="21"/>
        <end position="44"/>
    </location>
</feature>
<evidence type="ECO:0000259" key="2">
    <source>
        <dbReference type="Pfam" id="PF02517"/>
    </source>
</evidence>